<dbReference type="Proteomes" id="UP000430634">
    <property type="component" value="Unassembled WGS sequence"/>
</dbReference>
<feature type="non-terminal residue" evidence="1">
    <location>
        <position position="207"/>
    </location>
</feature>
<dbReference type="EMBL" id="WNKZ01000219">
    <property type="protein sequence ID" value="MTV56498.1"/>
    <property type="molecule type" value="Genomic_DNA"/>
</dbReference>
<comment type="caution">
    <text evidence="1">The sequence shown here is derived from an EMBL/GenBank/DDBJ whole genome shotgun (WGS) entry which is preliminary data.</text>
</comment>
<proteinExistence type="predicted"/>
<sequence>MARWPAGGQAVQLTLPLRPGSSRPLHLLVAGSVQAVRGATVRATPACTGKACTAPGDVTRLVLQPAADARAVVLTIAPLPAASMTPPGNDAYRHLRVVAGRIAWQPLAPTAQAVVPRATGTVTLTDRHGAPLWADGAPTAAATRAGLATLVGLGPEQQGGIAAMLMRAGGNAGRLTLELPVQALAHDILACVGMRRGAWDGRRCQGG</sequence>
<dbReference type="AlphaFoldDB" id="A0A6I3T4J2"/>
<accession>A0A6I3T4J2</accession>
<evidence type="ECO:0000313" key="1">
    <source>
        <dbReference type="EMBL" id="MTV56498.1"/>
    </source>
</evidence>
<evidence type="ECO:0000313" key="2">
    <source>
        <dbReference type="Proteomes" id="UP000430634"/>
    </source>
</evidence>
<organism evidence="1 2">
    <name type="scientific">Pseudoduganella buxea</name>
    <dbReference type="NCBI Taxonomy" id="1949069"/>
    <lineage>
        <taxon>Bacteria</taxon>
        <taxon>Pseudomonadati</taxon>
        <taxon>Pseudomonadota</taxon>
        <taxon>Betaproteobacteria</taxon>
        <taxon>Burkholderiales</taxon>
        <taxon>Oxalobacteraceae</taxon>
        <taxon>Telluria group</taxon>
        <taxon>Pseudoduganella</taxon>
    </lineage>
</organism>
<reference evidence="1 2" key="1">
    <citation type="submission" date="2019-11" db="EMBL/GenBank/DDBJ databases">
        <title>Type strains purchased from KCTC, JCM and DSMZ.</title>
        <authorList>
            <person name="Lu H."/>
        </authorList>
    </citation>
    <scope>NUCLEOTIDE SEQUENCE [LARGE SCALE GENOMIC DNA]</scope>
    <source>
        <strain evidence="1 2">KCTC 52429</strain>
    </source>
</reference>
<name>A0A6I3T4J2_9BURK</name>
<gene>
    <name evidence="1" type="ORF">GM672_27690</name>
</gene>
<protein>
    <submittedName>
        <fullName evidence="1">Uncharacterized protein</fullName>
    </submittedName>
</protein>